<evidence type="ECO:0000259" key="1">
    <source>
        <dbReference type="Pfam" id="PF13173"/>
    </source>
</evidence>
<evidence type="ECO:0000259" key="2">
    <source>
        <dbReference type="Pfam" id="PF13635"/>
    </source>
</evidence>
<dbReference type="Pfam" id="PF13173">
    <property type="entry name" value="AAA_14"/>
    <property type="match status" value="1"/>
</dbReference>
<feature type="domain" description="AAA" evidence="1">
    <location>
        <begin position="23"/>
        <end position="153"/>
    </location>
</feature>
<dbReference type="AlphaFoldDB" id="A0A0M6WIR6"/>
<name>A0A0M6WIR6_9FIRM</name>
<keyword evidence="4" id="KW-1185">Reference proteome</keyword>
<dbReference type="Pfam" id="PF13635">
    <property type="entry name" value="DUF4143"/>
    <property type="match status" value="1"/>
</dbReference>
<dbReference type="InterPro" id="IPR041682">
    <property type="entry name" value="AAA_14"/>
</dbReference>
<feature type="domain" description="DUF4143" evidence="2">
    <location>
        <begin position="199"/>
        <end position="358"/>
    </location>
</feature>
<accession>A0A0M6WIR6</accession>
<dbReference type="EMBL" id="CVRR01000009">
    <property type="protein sequence ID" value="CRL35411.1"/>
    <property type="molecule type" value="Genomic_DNA"/>
</dbReference>
<evidence type="ECO:0000313" key="4">
    <source>
        <dbReference type="Proteomes" id="UP000049979"/>
    </source>
</evidence>
<dbReference type="InterPro" id="IPR027417">
    <property type="entry name" value="P-loop_NTPase"/>
</dbReference>
<dbReference type="RefSeq" id="WP_055067350.1">
    <property type="nucleotide sequence ID" value="NZ_CP173697.1"/>
</dbReference>
<evidence type="ECO:0008006" key="5">
    <source>
        <dbReference type="Google" id="ProtNLM"/>
    </source>
</evidence>
<sequence length="419" mass="48784">MVKEIKRDYYLEQLIKREGNGLIKIVTGIRRCGKSYLLRTLFKNHLLENGVDEKHIIEMAFDLFDNIEYRDPKIFYPWAKEQLQDNEKYYFLLDEVQLLDEFVSVLNGLVDKKNCDVFVTGSNAKFLSRDIATEFGGRGDEVHMYPLSFSEFMSCYDGNKYDGWNEYITYGGIPLVVLAETDEQKMNLLDNLFQETYISDIVKRNKIRNVGEMESLLDVLASAIGALTNPNKLQKTFKSVNNSKITATTITKYIEYLEDSFLIEEANRYDIKGKSYIGTPLKYYFMDMGLRNSRIHYRQLEVTHSMENVIYNELRMRGFHVDVGNLTVVEKGKDTKPVKKQLEVDFICNKGSKKYYIQSAYMLETEAKMAQEIRPFLKINDSFKKIVITSDIPKPFYNDQGILIMNVYDFLLNADSLEL</sequence>
<dbReference type="SUPFAM" id="SSF52540">
    <property type="entry name" value="P-loop containing nucleoside triphosphate hydrolases"/>
    <property type="match status" value="1"/>
</dbReference>
<protein>
    <recommendedName>
        <fullName evidence="5">ATP-binding protein</fullName>
    </recommendedName>
</protein>
<dbReference type="InterPro" id="IPR025420">
    <property type="entry name" value="DUF4143"/>
</dbReference>
<organism evidence="3 4">
    <name type="scientific">Roseburia faecis</name>
    <dbReference type="NCBI Taxonomy" id="301302"/>
    <lineage>
        <taxon>Bacteria</taxon>
        <taxon>Bacillati</taxon>
        <taxon>Bacillota</taxon>
        <taxon>Clostridia</taxon>
        <taxon>Lachnospirales</taxon>
        <taxon>Lachnospiraceae</taxon>
        <taxon>Roseburia</taxon>
    </lineage>
</organism>
<gene>
    <name evidence="3" type="ORF">M72_23681</name>
</gene>
<proteinExistence type="predicted"/>
<dbReference type="PANTHER" id="PTHR33295">
    <property type="entry name" value="ATPASE"/>
    <property type="match status" value="1"/>
</dbReference>
<reference evidence="4" key="1">
    <citation type="submission" date="2015-05" db="EMBL/GenBank/DDBJ databases">
        <authorList>
            <consortium name="Pathogen Informatics"/>
        </authorList>
    </citation>
    <scope>NUCLEOTIDE SEQUENCE [LARGE SCALE GENOMIC DNA]</scope>
    <source>
        <strain evidence="4">M72</strain>
    </source>
</reference>
<dbReference type="OrthoDB" id="9801684at2"/>
<evidence type="ECO:0000313" key="3">
    <source>
        <dbReference type="EMBL" id="CRL35411.1"/>
    </source>
</evidence>
<dbReference type="PANTHER" id="PTHR33295:SF18">
    <property type="entry name" value="AAA+ ATPASE DOMAIN-CONTAINING PROTEIN"/>
    <property type="match status" value="1"/>
</dbReference>
<dbReference type="Proteomes" id="UP000049979">
    <property type="component" value="Unassembled WGS sequence"/>
</dbReference>